<name>A0ABQ9IGA6_9NEOP</name>
<gene>
    <name evidence="1" type="ORF">PR048_001015</name>
</gene>
<dbReference type="EMBL" id="JARBHB010000001">
    <property type="protein sequence ID" value="KAJ8895679.1"/>
    <property type="molecule type" value="Genomic_DNA"/>
</dbReference>
<reference evidence="1 2" key="1">
    <citation type="submission" date="2023-02" db="EMBL/GenBank/DDBJ databases">
        <title>LHISI_Scaffold_Assembly.</title>
        <authorList>
            <person name="Stuart O.P."/>
            <person name="Cleave R."/>
            <person name="Magrath M.J.L."/>
            <person name="Mikheyev A.S."/>
        </authorList>
    </citation>
    <scope>NUCLEOTIDE SEQUENCE [LARGE SCALE GENOMIC DNA]</scope>
    <source>
        <strain evidence="1">Daus_M_001</strain>
        <tissue evidence="1">Leg muscle</tissue>
    </source>
</reference>
<evidence type="ECO:0000313" key="2">
    <source>
        <dbReference type="Proteomes" id="UP001159363"/>
    </source>
</evidence>
<dbReference type="Proteomes" id="UP001159363">
    <property type="component" value="Chromosome 1"/>
</dbReference>
<organism evidence="1 2">
    <name type="scientific">Dryococelus australis</name>
    <dbReference type="NCBI Taxonomy" id="614101"/>
    <lineage>
        <taxon>Eukaryota</taxon>
        <taxon>Metazoa</taxon>
        <taxon>Ecdysozoa</taxon>
        <taxon>Arthropoda</taxon>
        <taxon>Hexapoda</taxon>
        <taxon>Insecta</taxon>
        <taxon>Pterygota</taxon>
        <taxon>Neoptera</taxon>
        <taxon>Polyneoptera</taxon>
        <taxon>Phasmatodea</taxon>
        <taxon>Verophasmatodea</taxon>
        <taxon>Anareolatae</taxon>
        <taxon>Phasmatidae</taxon>
        <taxon>Eurycanthinae</taxon>
        <taxon>Dryococelus</taxon>
    </lineage>
</organism>
<proteinExistence type="predicted"/>
<protein>
    <submittedName>
        <fullName evidence="1">Uncharacterized protein</fullName>
    </submittedName>
</protein>
<evidence type="ECO:0000313" key="1">
    <source>
        <dbReference type="EMBL" id="KAJ8895679.1"/>
    </source>
</evidence>
<accession>A0ABQ9IGA6</accession>
<comment type="caution">
    <text evidence="1">The sequence shown here is derived from an EMBL/GenBank/DDBJ whole genome shotgun (WGS) entry which is preliminary data.</text>
</comment>
<sequence>MTGKTKVSVTLIEEYLQNAHFLKRRMALGFGFPDRRNGPSEQFEFTTASNDFTHPAEIQTEILDLQNHMPIANKYKEIIGVPISPNFY</sequence>
<keyword evidence="2" id="KW-1185">Reference proteome</keyword>